<comment type="caution">
    <text evidence="1">The sequence shown here is derived from an EMBL/GenBank/DDBJ whole genome shotgun (WGS) entry which is preliminary data.</text>
</comment>
<dbReference type="Proteomes" id="UP001469553">
    <property type="component" value="Unassembled WGS sequence"/>
</dbReference>
<evidence type="ECO:0008006" key="3">
    <source>
        <dbReference type="Google" id="ProtNLM"/>
    </source>
</evidence>
<protein>
    <recommendedName>
        <fullName evidence="3">Secreted protein</fullName>
    </recommendedName>
</protein>
<keyword evidence="2" id="KW-1185">Reference proteome</keyword>
<reference evidence="1 2" key="1">
    <citation type="submission" date="2021-06" db="EMBL/GenBank/DDBJ databases">
        <authorList>
            <person name="Palmer J.M."/>
        </authorList>
    </citation>
    <scope>NUCLEOTIDE SEQUENCE [LARGE SCALE GENOMIC DNA]</scope>
    <source>
        <strain evidence="1 2">AS_MEX2019</strain>
        <tissue evidence="1">Muscle</tissue>
    </source>
</reference>
<proteinExistence type="predicted"/>
<organism evidence="1 2">
    <name type="scientific">Ameca splendens</name>
    <dbReference type="NCBI Taxonomy" id="208324"/>
    <lineage>
        <taxon>Eukaryota</taxon>
        <taxon>Metazoa</taxon>
        <taxon>Chordata</taxon>
        <taxon>Craniata</taxon>
        <taxon>Vertebrata</taxon>
        <taxon>Euteleostomi</taxon>
        <taxon>Actinopterygii</taxon>
        <taxon>Neopterygii</taxon>
        <taxon>Teleostei</taxon>
        <taxon>Neoteleostei</taxon>
        <taxon>Acanthomorphata</taxon>
        <taxon>Ovalentaria</taxon>
        <taxon>Atherinomorphae</taxon>
        <taxon>Cyprinodontiformes</taxon>
        <taxon>Goodeidae</taxon>
        <taxon>Ameca</taxon>
    </lineage>
</organism>
<sequence>MRAVKWHKMLFFTFIILCQNSYQMPARSSKFIYMKLLLFFCYPWDYRSQKMTYTEAQGLLTLSGILTLGPDLRKLSALTSGCWTKPQIRSKDVCKRANEELQRAQ</sequence>
<evidence type="ECO:0000313" key="2">
    <source>
        <dbReference type="Proteomes" id="UP001469553"/>
    </source>
</evidence>
<accession>A0ABV0Y8Z1</accession>
<evidence type="ECO:0000313" key="1">
    <source>
        <dbReference type="EMBL" id="MEQ2290258.1"/>
    </source>
</evidence>
<dbReference type="EMBL" id="JAHRIP010028267">
    <property type="protein sequence ID" value="MEQ2290258.1"/>
    <property type="molecule type" value="Genomic_DNA"/>
</dbReference>
<name>A0ABV0Y8Z1_9TELE</name>
<gene>
    <name evidence="1" type="ORF">AMECASPLE_001568</name>
</gene>